<dbReference type="Gene3D" id="3.10.180.10">
    <property type="entry name" value="2,3-Dihydroxybiphenyl 1,2-Dioxygenase, domain 1"/>
    <property type="match status" value="1"/>
</dbReference>
<sequence>MNFTEITLLSNKINDMRDFYKYILMLHIIKEDSNTFTVQIGSTAVTFQESKSYSNPYYHFAINIPENKMEEAKSWIKSKVTLNTEQDSDEVFFESWNSHAIYFEDPSGNIIEFIARHNLKNGVEHHFSSEDLLNISEIGIVVDEVIPFVRKLNEMGIPNWKEDSEGLTPVGDEIGLFITVKSGRRWLFSHKAAKFYPIEVSIEGVGKLSFHHNDDKVLIKNV</sequence>
<dbReference type="AlphaFoldDB" id="A0A942TEA6"/>
<evidence type="ECO:0000259" key="1">
    <source>
        <dbReference type="PROSITE" id="PS51819"/>
    </source>
</evidence>
<name>A0A942TEA6_9BACI</name>
<keyword evidence="3" id="KW-1185">Reference proteome</keyword>
<proteinExistence type="predicted"/>
<evidence type="ECO:0000313" key="3">
    <source>
        <dbReference type="Proteomes" id="UP000681414"/>
    </source>
</evidence>
<dbReference type="PROSITE" id="PS51819">
    <property type="entry name" value="VOC"/>
    <property type="match status" value="1"/>
</dbReference>
<dbReference type="InterPro" id="IPR029068">
    <property type="entry name" value="Glyas_Bleomycin-R_OHBP_Dase"/>
</dbReference>
<keyword evidence="2" id="KW-0560">Oxidoreductase</keyword>
<feature type="domain" description="VOC" evidence="1">
    <location>
        <begin position="1"/>
        <end position="116"/>
    </location>
</feature>
<dbReference type="SUPFAM" id="SSF54593">
    <property type="entry name" value="Glyoxalase/Bleomycin resistance protein/Dihydroxybiphenyl dioxygenase"/>
    <property type="match status" value="1"/>
</dbReference>
<reference evidence="2 3" key="1">
    <citation type="submission" date="2021-05" db="EMBL/GenBank/DDBJ databases">
        <title>Novel Bacillus species.</title>
        <authorList>
            <person name="Liu G."/>
        </authorList>
    </citation>
    <scope>NUCLEOTIDE SEQUENCE [LARGE SCALE GENOMIC DNA]</scope>
    <source>
        <strain evidence="3">FJAT-49780</strain>
    </source>
</reference>
<comment type="caution">
    <text evidence="2">The sequence shown here is derived from an EMBL/GenBank/DDBJ whole genome shotgun (WGS) entry which is preliminary data.</text>
</comment>
<dbReference type="RefSeq" id="WP_213125526.1">
    <property type="nucleotide sequence ID" value="NZ_JAGYPG010000002.1"/>
</dbReference>
<dbReference type="Proteomes" id="UP000681414">
    <property type="component" value="Unassembled WGS sequence"/>
</dbReference>
<dbReference type="EMBL" id="JAGYPG010000002">
    <property type="protein sequence ID" value="MBS4196391.1"/>
    <property type="molecule type" value="Genomic_DNA"/>
</dbReference>
<accession>A0A942TEA6</accession>
<protein>
    <submittedName>
        <fullName evidence="2">Ring-cleaving dioxygenase</fullName>
    </submittedName>
</protein>
<dbReference type="GO" id="GO:0051213">
    <property type="term" value="F:dioxygenase activity"/>
    <property type="evidence" value="ECO:0007669"/>
    <property type="project" value="UniProtKB-KW"/>
</dbReference>
<keyword evidence="2" id="KW-0223">Dioxygenase</keyword>
<gene>
    <name evidence="2" type="ORF">KHA97_15095</name>
</gene>
<dbReference type="InterPro" id="IPR037523">
    <property type="entry name" value="VOC_core"/>
</dbReference>
<organism evidence="2 3">
    <name type="scientific">Lederbergia citri</name>
    <dbReference type="NCBI Taxonomy" id="2833580"/>
    <lineage>
        <taxon>Bacteria</taxon>
        <taxon>Bacillati</taxon>
        <taxon>Bacillota</taxon>
        <taxon>Bacilli</taxon>
        <taxon>Bacillales</taxon>
        <taxon>Bacillaceae</taxon>
        <taxon>Lederbergia</taxon>
    </lineage>
</organism>
<evidence type="ECO:0000313" key="2">
    <source>
        <dbReference type="EMBL" id="MBS4196391.1"/>
    </source>
</evidence>